<organism evidence="1 2">
    <name type="scientific">Penicillium cataractarum</name>
    <dbReference type="NCBI Taxonomy" id="2100454"/>
    <lineage>
        <taxon>Eukaryota</taxon>
        <taxon>Fungi</taxon>
        <taxon>Dikarya</taxon>
        <taxon>Ascomycota</taxon>
        <taxon>Pezizomycotina</taxon>
        <taxon>Eurotiomycetes</taxon>
        <taxon>Eurotiomycetidae</taxon>
        <taxon>Eurotiales</taxon>
        <taxon>Aspergillaceae</taxon>
        <taxon>Penicillium</taxon>
    </lineage>
</organism>
<proteinExistence type="predicted"/>
<dbReference type="AlphaFoldDB" id="A0A9W9RV37"/>
<dbReference type="EMBL" id="JAPZBS010000008">
    <property type="protein sequence ID" value="KAJ5364408.1"/>
    <property type="molecule type" value="Genomic_DNA"/>
</dbReference>
<dbReference type="GeneID" id="81442213"/>
<sequence>MDSSDFRILFDIKSALSSRTFRAIRSVEISFLHACLERRIQILDDEWFDQWTGLWNVIKRAKGLLNIQAWVKMDQASGNVMTAEQEARLFTPLMELDRIRHFTVEVTWPANEASEALLLDAPFYLIRDDNPIADKPELAVETVACSLGSS</sequence>
<keyword evidence="2" id="KW-1185">Reference proteome</keyword>
<dbReference type="Proteomes" id="UP001147782">
    <property type="component" value="Unassembled WGS sequence"/>
</dbReference>
<reference evidence="1" key="1">
    <citation type="submission" date="2022-11" db="EMBL/GenBank/DDBJ databases">
        <authorList>
            <person name="Petersen C."/>
        </authorList>
    </citation>
    <scope>NUCLEOTIDE SEQUENCE</scope>
    <source>
        <strain evidence="1">IBT 29864</strain>
    </source>
</reference>
<gene>
    <name evidence="1" type="ORF">N7496_010121</name>
</gene>
<reference evidence="1" key="2">
    <citation type="journal article" date="2023" name="IMA Fungus">
        <title>Comparative genomic study of the Penicillium genus elucidates a diverse pangenome and 15 lateral gene transfer events.</title>
        <authorList>
            <person name="Petersen C."/>
            <person name="Sorensen T."/>
            <person name="Nielsen M.R."/>
            <person name="Sondergaard T.E."/>
            <person name="Sorensen J.L."/>
            <person name="Fitzpatrick D.A."/>
            <person name="Frisvad J.C."/>
            <person name="Nielsen K.L."/>
        </authorList>
    </citation>
    <scope>NUCLEOTIDE SEQUENCE</scope>
    <source>
        <strain evidence="1">IBT 29864</strain>
    </source>
</reference>
<accession>A0A9W9RV37</accession>
<name>A0A9W9RV37_9EURO</name>
<comment type="caution">
    <text evidence="1">The sequence shown here is derived from an EMBL/GenBank/DDBJ whole genome shotgun (WGS) entry which is preliminary data.</text>
</comment>
<protein>
    <submittedName>
        <fullName evidence="1">Uncharacterized protein</fullName>
    </submittedName>
</protein>
<dbReference type="RefSeq" id="XP_056552034.1">
    <property type="nucleotide sequence ID" value="XM_056703034.1"/>
</dbReference>
<evidence type="ECO:0000313" key="1">
    <source>
        <dbReference type="EMBL" id="KAJ5364408.1"/>
    </source>
</evidence>
<evidence type="ECO:0000313" key="2">
    <source>
        <dbReference type="Proteomes" id="UP001147782"/>
    </source>
</evidence>
<dbReference type="OrthoDB" id="4757095at2759"/>